<dbReference type="PANTHER" id="PTHR47245:SF2">
    <property type="entry name" value="PEPTIDYL-PROLYL CIS-TRANS ISOMERASE HP_0175-RELATED"/>
    <property type="match status" value="1"/>
</dbReference>
<comment type="caution">
    <text evidence="4">The sequence shown here is derived from an EMBL/GenBank/DDBJ whole genome shotgun (WGS) entry which is preliminary data.</text>
</comment>
<accession>A0A1F6PCX1</accession>
<dbReference type="GO" id="GO:0003755">
    <property type="term" value="F:peptidyl-prolyl cis-trans isomerase activity"/>
    <property type="evidence" value="ECO:0007669"/>
    <property type="project" value="UniProtKB-KW"/>
</dbReference>
<sequence length="340" mass="37955">MESEEKNANIGGEDKSMSAKKNMKIFFAGFAGLIGVVLVLSGVVGIYRTYALAATDNFTLAVAKVLRLPVAKIGSTVALYTDYADDLHAIKTMRDYDKANNGPGANFTDEEMSDQVLLRIANNVLLDQEATSYGVTVEQSDIDALKTTLMQQFENVDKLNEELGKRYGWTLVDYEKKVMRSYILQNKLNEKIATDDKLKEEVKAQAQSVLDQIKGGADFAEMATQYGQDGTKDQGGDLGFFKKGEMVPEFETAAFALNEGDVAQELVETEYGYHIIKVEEKKTEDVVNPDTKKKEKVESVHARHILFRYPSVDVFLGDLAKKTNFHLYVKVHNPFTDLNK</sequence>
<evidence type="ECO:0000256" key="1">
    <source>
        <dbReference type="PROSITE-ProRule" id="PRU00278"/>
    </source>
</evidence>
<organism evidence="4 5">
    <name type="scientific">Candidatus Magasanikbacteria bacterium RIFOXYD2_FULL_41_14</name>
    <dbReference type="NCBI Taxonomy" id="1798709"/>
    <lineage>
        <taxon>Bacteria</taxon>
        <taxon>Candidatus Magasanikiibacteriota</taxon>
    </lineage>
</organism>
<dbReference type="SUPFAM" id="SSF109998">
    <property type="entry name" value="Triger factor/SurA peptide-binding domain-like"/>
    <property type="match status" value="1"/>
</dbReference>
<evidence type="ECO:0000313" key="5">
    <source>
        <dbReference type="Proteomes" id="UP000178254"/>
    </source>
</evidence>
<evidence type="ECO:0000256" key="2">
    <source>
        <dbReference type="SAM" id="Phobius"/>
    </source>
</evidence>
<evidence type="ECO:0000313" key="4">
    <source>
        <dbReference type="EMBL" id="OGH94015.1"/>
    </source>
</evidence>
<keyword evidence="2" id="KW-0812">Transmembrane</keyword>
<feature type="transmembrane region" description="Helical" evidence="2">
    <location>
        <begin position="25"/>
        <end position="47"/>
    </location>
</feature>
<dbReference type="Proteomes" id="UP000178254">
    <property type="component" value="Unassembled WGS sequence"/>
</dbReference>
<evidence type="ECO:0000259" key="3">
    <source>
        <dbReference type="PROSITE" id="PS50198"/>
    </source>
</evidence>
<gene>
    <name evidence="4" type="ORF">A2538_02230</name>
</gene>
<dbReference type="InterPro" id="IPR000297">
    <property type="entry name" value="PPIase_PpiC"/>
</dbReference>
<dbReference type="PANTHER" id="PTHR47245">
    <property type="entry name" value="PEPTIDYLPROLYL ISOMERASE"/>
    <property type="match status" value="1"/>
</dbReference>
<dbReference type="AlphaFoldDB" id="A0A1F6PCX1"/>
<keyword evidence="2" id="KW-1133">Transmembrane helix</keyword>
<reference evidence="4 5" key="1">
    <citation type="journal article" date="2016" name="Nat. Commun.">
        <title>Thousands of microbial genomes shed light on interconnected biogeochemical processes in an aquifer system.</title>
        <authorList>
            <person name="Anantharaman K."/>
            <person name="Brown C.T."/>
            <person name="Hug L.A."/>
            <person name="Sharon I."/>
            <person name="Castelle C.J."/>
            <person name="Probst A.J."/>
            <person name="Thomas B.C."/>
            <person name="Singh A."/>
            <person name="Wilkins M.J."/>
            <person name="Karaoz U."/>
            <person name="Brodie E.L."/>
            <person name="Williams K.H."/>
            <person name="Hubbard S.S."/>
            <person name="Banfield J.F."/>
        </authorList>
    </citation>
    <scope>NUCLEOTIDE SEQUENCE [LARGE SCALE GENOMIC DNA]</scope>
</reference>
<dbReference type="EMBL" id="MFRE01000013">
    <property type="protein sequence ID" value="OGH94015.1"/>
    <property type="molecule type" value="Genomic_DNA"/>
</dbReference>
<keyword evidence="1" id="KW-0413">Isomerase</keyword>
<dbReference type="InterPro" id="IPR046357">
    <property type="entry name" value="PPIase_dom_sf"/>
</dbReference>
<dbReference type="InterPro" id="IPR027304">
    <property type="entry name" value="Trigger_fact/SurA_dom_sf"/>
</dbReference>
<feature type="domain" description="PpiC" evidence="3">
    <location>
        <begin position="175"/>
        <end position="280"/>
    </location>
</feature>
<keyword evidence="1" id="KW-0697">Rotamase</keyword>
<dbReference type="SUPFAM" id="SSF54534">
    <property type="entry name" value="FKBP-like"/>
    <property type="match status" value="1"/>
</dbReference>
<dbReference type="InterPro" id="IPR050245">
    <property type="entry name" value="PrsA_foldase"/>
</dbReference>
<protein>
    <recommendedName>
        <fullName evidence="3">PpiC domain-containing protein</fullName>
    </recommendedName>
</protein>
<keyword evidence="2" id="KW-0472">Membrane</keyword>
<dbReference type="STRING" id="1798709.A2538_02230"/>
<dbReference type="PROSITE" id="PS50198">
    <property type="entry name" value="PPIC_PPIASE_2"/>
    <property type="match status" value="1"/>
</dbReference>
<dbReference type="Pfam" id="PF13616">
    <property type="entry name" value="Rotamase_3"/>
    <property type="match status" value="1"/>
</dbReference>
<dbReference type="Gene3D" id="3.10.50.40">
    <property type="match status" value="1"/>
</dbReference>
<name>A0A1F6PCX1_9BACT</name>
<dbReference type="Gene3D" id="1.10.4030.10">
    <property type="entry name" value="Porin chaperone SurA, peptide-binding domain"/>
    <property type="match status" value="1"/>
</dbReference>
<proteinExistence type="predicted"/>